<dbReference type="RefSeq" id="WP_012532398.1">
    <property type="nucleotide sequence ID" value="NC_011146.1"/>
</dbReference>
<dbReference type="AlphaFoldDB" id="B5EG51"/>
<dbReference type="EMBL" id="CP001124">
    <property type="protein sequence ID" value="ACH40964.1"/>
    <property type="molecule type" value="Genomic_DNA"/>
</dbReference>
<organism evidence="2 3">
    <name type="scientific">Citrifermentans bemidjiense (strain ATCC BAA-1014 / DSM 16622 / JCM 12645 / Bem)</name>
    <name type="common">Geobacter bemidjiensis</name>
    <dbReference type="NCBI Taxonomy" id="404380"/>
    <lineage>
        <taxon>Bacteria</taxon>
        <taxon>Pseudomonadati</taxon>
        <taxon>Thermodesulfobacteriota</taxon>
        <taxon>Desulfuromonadia</taxon>
        <taxon>Geobacterales</taxon>
        <taxon>Geobacteraceae</taxon>
        <taxon>Citrifermentans</taxon>
    </lineage>
</organism>
<reference evidence="2 3" key="2">
    <citation type="journal article" date="2010" name="BMC Genomics">
        <title>The genome of Geobacter bemidjiensis, exemplar for the subsurface clade of Geobacter species that predominate in Fe(III)-reducing subsurface environments.</title>
        <authorList>
            <person name="Aklujkar M."/>
            <person name="Young N.D."/>
            <person name="Holmes D."/>
            <person name="Chavan M."/>
            <person name="Risso C."/>
            <person name="Kiss H.E."/>
            <person name="Han C.S."/>
            <person name="Land M.L."/>
            <person name="Lovley D.R."/>
        </authorList>
    </citation>
    <scope>NUCLEOTIDE SEQUENCE [LARGE SCALE GENOMIC DNA]</scope>
    <source>
        <strain evidence="3">ATCC BAA-1014 / DSM 16622 / JCM 12645 / Bem</strain>
    </source>
</reference>
<evidence type="ECO:0000256" key="1">
    <source>
        <dbReference type="SAM" id="Phobius"/>
    </source>
</evidence>
<evidence type="ECO:0000313" key="3">
    <source>
        <dbReference type="Proteomes" id="UP000008825"/>
    </source>
</evidence>
<keyword evidence="1" id="KW-0472">Membrane</keyword>
<evidence type="ECO:0008006" key="4">
    <source>
        <dbReference type="Google" id="ProtNLM"/>
    </source>
</evidence>
<gene>
    <name evidence="2" type="ordered locus">Gbem_3972</name>
</gene>
<dbReference type="OrthoDB" id="5396466at2"/>
<feature type="transmembrane region" description="Helical" evidence="1">
    <location>
        <begin position="6"/>
        <end position="28"/>
    </location>
</feature>
<keyword evidence="1" id="KW-1133">Transmembrane helix</keyword>
<name>B5EG51_CITBB</name>
<keyword evidence="1" id="KW-0812">Transmembrane</keyword>
<keyword evidence="3" id="KW-1185">Reference proteome</keyword>
<sequence length="133" mass="14618">MEKVKTVAVNIAAIALISLVLIWGNTLYRQHAQFKKGEQAAAKGNFTAAVAGYEAAIHMYTPWSSVVEKSAQKLWAIGDAAERSNDIPRALIAYRALRSSFLATAGIYSPGEDWIKRCDTRIAQLVQLQPAQR</sequence>
<dbReference type="STRING" id="404380.Gbem_3972"/>
<dbReference type="KEGG" id="gbm:Gbem_3972"/>
<accession>B5EG51</accession>
<evidence type="ECO:0000313" key="2">
    <source>
        <dbReference type="EMBL" id="ACH40964.1"/>
    </source>
</evidence>
<reference evidence="2 3" key="1">
    <citation type="submission" date="2008-07" db="EMBL/GenBank/DDBJ databases">
        <title>Complete sequence of Geobacter bemidjiensis BEM.</title>
        <authorList>
            <consortium name="US DOE Joint Genome Institute"/>
            <person name="Lucas S."/>
            <person name="Copeland A."/>
            <person name="Lapidus A."/>
            <person name="Glavina del Rio T."/>
            <person name="Dalin E."/>
            <person name="Tice H."/>
            <person name="Bruce D."/>
            <person name="Goodwin L."/>
            <person name="Pitluck S."/>
            <person name="Kiss H."/>
            <person name="Brettin T."/>
            <person name="Detter J.C."/>
            <person name="Han C."/>
            <person name="Kuske C.R."/>
            <person name="Schmutz J."/>
            <person name="Larimer F."/>
            <person name="Land M."/>
            <person name="Hauser L."/>
            <person name="Kyrpides N."/>
            <person name="Lykidis A."/>
            <person name="Lovley D."/>
            <person name="Richardson P."/>
        </authorList>
    </citation>
    <scope>NUCLEOTIDE SEQUENCE [LARGE SCALE GENOMIC DNA]</scope>
    <source>
        <strain evidence="3">ATCC BAA-1014 / DSM 16622 / JCM 12645 / Bem</strain>
    </source>
</reference>
<dbReference type="Proteomes" id="UP000008825">
    <property type="component" value="Chromosome"/>
</dbReference>
<proteinExistence type="predicted"/>
<protein>
    <recommendedName>
        <fullName evidence="4">Tetratricopeptide repeat protein</fullName>
    </recommendedName>
</protein>
<dbReference type="HOGENOM" id="CLU_1903706_0_0_7"/>